<protein>
    <submittedName>
        <fullName evidence="1">Uncharacterized protein</fullName>
    </submittedName>
</protein>
<dbReference type="EMBL" id="FPAS01000001">
    <property type="protein sequence ID" value="SFT40319.1"/>
    <property type="molecule type" value="Genomic_DNA"/>
</dbReference>
<sequence length="130" mass="15187">MITKIKHSTFFKFFWVFTLLYMINISVDSKDPNAFRVHEDTSINDQESLLEIFVEKILGFENAFAEYDDQDGENQQPSLEKSTKLDFYPSSFTSFHAHVDDEEKQNVFALYLLKTKDGHPQKFTPPPQVI</sequence>
<keyword evidence="2" id="KW-1185">Reference proteome</keyword>
<dbReference type="Proteomes" id="UP000236454">
    <property type="component" value="Unassembled WGS sequence"/>
</dbReference>
<name>A0A1I6XPE7_9FLAO</name>
<evidence type="ECO:0000313" key="1">
    <source>
        <dbReference type="EMBL" id="SFT40319.1"/>
    </source>
</evidence>
<evidence type="ECO:0000313" key="2">
    <source>
        <dbReference type="Proteomes" id="UP000236454"/>
    </source>
</evidence>
<gene>
    <name evidence="1" type="ORF">SAMN05216474_0367</name>
</gene>
<dbReference type="STRING" id="477690.SAMN05216474_0367"/>
<organism evidence="1 2">
    <name type="scientific">Lishizhenia tianjinensis</name>
    <dbReference type="NCBI Taxonomy" id="477690"/>
    <lineage>
        <taxon>Bacteria</taxon>
        <taxon>Pseudomonadati</taxon>
        <taxon>Bacteroidota</taxon>
        <taxon>Flavobacteriia</taxon>
        <taxon>Flavobacteriales</taxon>
        <taxon>Crocinitomicaceae</taxon>
        <taxon>Lishizhenia</taxon>
    </lineage>
</organism>
<dbReference type="AlphaFoldDB" id="A0A1I6XPE7"/>
<proteinExistence type="predicted"/>
<accession>A0A1I6XPE7</accession>
<reference evidence="1 2" key="1">
    <citation type="submission" date="2016-10" db="EMBL/GenBank/DDBJ databases">
        <authorList>
            <person name="de Groot N.N."/>
        </authorList>
    </citation>
    <scope>NUCLEOTIDE SEQUENCE [LARGE SCALE GENOMIC DNA]</scope>
    <source>
        <strain evidence="1 2">CGMCC 1.7005</strain>
    </source>
</reference>